<sequence length="78" mass="9160">MERFRATLRLPEFQVLLFCFCCVLFGWPLLLIVDQKHNETIFIYLFMVWGLIVLGLFLIARSLDLTDSDEIKHGNINV</sequence>
<keyword evidence="1" id="KW-0472">Membrane</keyword>
<evidence type="ECO:0000313" key="2">
    <source>
        <dbReference type="EMBL" id="MBC8431864.1"/>
    </source>
</evidence>
<proteinExistence type="predicted"/>
<accession>A0A8J6NS75</accession>
<organism evidence="2 3">
    <name type="scientific">Candidatus Desulfatibia vada</name>
    <dbReference type="NCBI Taxonomy" id="2841696"/>
    <lineage>
        <taxon>Bacteria</taxon>
        <taxon>Pseudomonadati</taxon>
        <taxon>Thermodesulfobacteriota</taxon>
        <taxon>Desulfobacteria</taxon>
        <taxon>Desulfobacterales</taxon>
        <taxon>Desulfobacterales incertae sedis</taxon>
        <taxon>Candidatus Desulfatibia</taxon>
    </lineage>
</organism>
<evidence type="ECO:0000313" key="3">
    <source>
        <dbReference type="Proteomes" id="UP000605201"/>
    </source>
</evidence>
<keyword evidence="1" id="KW-1133">Transmembrane helix</keyword>
<dbReference type="EMBL" id="JACNIG010000186">
    <property type="protein sequence ID" value="MBC8431864.1"/>
    <property type="molecule type" value="Genomic_DNA"/>
</dbReference>
<dbReference type="Proteomes" id="UP000605201">
    <property type="component" value="Unassembled WGS sequence"/>
</dbReference>
<feature type="transmembrane region" description="Helical" evidence="1">
    <location>
        <begin position="13"/>
        <end position="33"/>
    </location>
</feature>
<reference evidence="2 3" key="1">
    <citation type="submission" date="2020-08" db="EMBL/GenBank/DDBJ databases">
        <title>Bridging the membrane lipid divide: bacteria of the FCB group superphylum have the potential to synthesize archaeal ether lipids.</title>
        <authorList>
            <person name="Villanueva L."/>
            <person name="Von Meijenfeldt F.A.B."/>
            <person name="Westbye A.B."/>
            <person name="Yadav S."/>
            <person name="Hopmans E.C."/>
            <person name="Dutilh B.E."/>
            <person name="Sinninghe Damste J.S."/>
        </authorList>
    </citation>
    <scope>NUCLEOTIDE SEQUENCE [LARGE SCALE GENOMIC DNA]</scope>
    <source>
        <strain evidence="2">NIOZ-UU17</strain>
    </source>
</reference>
<keyword evidence="1" id="KW-0812">Transmembrane</keyword>
<evidence type="ECO:0000256" key="1">
    <source>
        <dbReference type="SAM" id="Phobius"/>
    </source>
</evidence>
<name>A0A8J6NS75_9BACT</name>
<feature type="transmembrane region" description="Helical" evidence="1">
    <location>
        <begin position="40"/>
        <end position="60"/>
    </location>
</feature>
<protein>
    <submittedName>
        <fullName evidence="2">Uncharacterized protein</fullName>
    </submittedName>
</protein>
<dbReference type="AlphaFoldDB" id="A0A8J6NS75"/>
<gene>
    <name evidence="2" type="ORF">H8D96_08075</name>
</gene>
<comment type="caution">
    <text evidence="2">The sequence shown here is derived from an EMBL/GenBank/DDBJ whole genome shotgun (WGS) entry which is preliminary data.</text>
</comment>